<dbReference type="Proteomes" id="UP001153292">
    <property type="component" value="Chromosome 17"/>
</dbReference>
<feature type="domain" description="BESS" evidence="4">
    <location>
        <begin position="227"/>
        <end position="266"/>
    </location>
</feature>
<accession>A0ABN8B1I8</accession>
<evidence type="ECO:0000313" key="5">
    <source>
        <dbReference type="EMBL" id="CAH0400395.1"/>
    </source>
</evidence>
<evidence type="ECO:0000259" key="3">
    <source>
        <dbReference type="PROSITE" id="PS51029"/>
    </source>
</evidence>
<dbReference type="InterPro" id="IPR039353">
    <property type="entry name" value="TF_Adf1"/>
</dbReference>
<dbReference type="PANTHER" id="PTHR12243:SF67">
    <property type="entry name" value="COREPRESSOR OF PANGOLIN, ISOFORM A-RELATED"/>
    <property type="match status" value="1"/>
</dbReference>
<dbReference type="Pfam" id="PF02944">
    <property type="entry name" value="BESS"/>
    <property type="match status" value="1"/>
</dbReference>
<sequence>MYNPKSPSSKSYYALMEKLIQEVKSRPVLWDKSQKRCHRNKIAREWVKIGEILKKDPLDMKSKWRNVKDTFHREAKKMKIPPPEKRDQPIIEYYEGQWLHFENLLFLWDEVKFGNQGGETDKSKRQDFVSIEITEDKLKKNIIMKHEITDSENDTDGNNESEYQDQDSDTEDIPIQDLFNKDTLDALDPIGRNSEGSRKRLAGNDDTETPTPKRKHCIDSNKNDSDIDEDLHFAKSLVPFLRKLNPIKKLIIRNEIHSLLLNELLCNRCKSGEGPLPNCKCNFK</sequence>
<name>A0ABN8B1I8_CHISP</name>
<keyword evidence="6" id="KW-1185">Reference proteome</keyword>
<dbReference type="InterPro" id="IPR006578">
    <property type="entry name" value="MADF-dom"/>
</dbReference>
<dbReference type="EMBL" id="OU963910">
    <property type="protein sequence ID" value="CAH0400395.1"/>
    <property type="molecule type" value="Genomic_DNA"/>
</dbReference>
<proteinExistence type="predicted"/>
<dbReference type="PANTHER" id="PTHR12243">
    <property type="entry name" value="MADF DOMAIN TRANSCRIPTION FACTOR"/>
    <property type="match status" value="1"/>
</dbReference>
<protein>
    <recommendedName>
        <fullName evidence="7">MADF domain-containing protein</fullName>
    </recommendedName>
</protein>
<evidence type="ECO:0008006" key="7">
    <source>
        <dbReference type="Google" id="ProtNLM"/>
    </source>
</evidence>
<dbReference type="SMART" id="SM00595">
    <property type="entry name" value="MADF"/>
    <property type="match status" value="1"/>
</dbReference>
<dbReference type="InterPro" id="IPR004210">
    <property type="entry name" value="BESS_motif"/>
</dbReference>
<gene>
    <name evidence="5" type="ORF">CHILSU_LOCUS3586</name>
</gene>
<reference evidence="5" key="1">
    <citation type="submission" date="2021-12" db="EMBL/GenBank/DDBJ databases">
        <authorList>
            <person name="King R."/>
        </authorList>
    </citation>
    <scope>NUCLEOTIDE SEQUENCE</scope>
</reference>
<evidence type="ECO:0000259" key="4">
    <source>
        <dbReference type="PROSITE" id="PS51031"/>
    </source>
</evidence>
<dbReference type="Pfam" id="PF10545">
    <property type="entry name" value="MADF_DNA_bdg"/>
    <property type="match status" value="1"/>
</dbReference>
<dbReference type="PROSITE" id="PS51031">
    <property type="entry name" value="BESS"/>
    <property type="match status" value="1"/>
</dbReference>
<comment type="subcellular location">
    <subcellularLocation>
        <location evidence="1">Nucleus</location>
    </subcellularLocation>
</comment>
<evidence type="ECO:0000313" key="6">
    <source>
        <dbReference type="Proteomes" id="UP001153292"/>
    </source>
</evidence>
<feature type="region of interest" description="Disordered" evidence="2">
    <location>
        <begin position="147"/>
        <end position="172"/>
    </location>
</feature>
<feature type="region of interest" description="Disordered" evidence="2">
    <location>
        <begin position="185"/>
        <end position="221"/>
    </location>
</feature>
<evidence type="ECO:0000256" key="2">
    <source>
        <dbReference type="SAM" id="MobiDB-lite"/>
    </source>
</evidence>
<organism evidence="5 6">
    <name type="scientific">Chilo suppressalis</name>
    <name type="common">Asiatic rice borer moth</name>
    <dbReference type="NCBI Taxonomy" id="168631"/>
    <lineage>
        <taxon>Eukaryota</taxon>
        <taxon>Metazoa</taxon>
        <taxon>Ecdysozoa</taxon>
        <taxon>Arthropoda</taxon>
        <taxon>Hexapoda</taxon>
        <taxon>Insecta</taxon>
        <taxon>Pterygota</taxon>
        <taxon>Neoptera</taxon>
        <taxon>Endopterygota</taxon>
        <taxon>Lepidoptera</taxon>
        <taxon>Glossata</taxon>
        <taxon>Ditrysia</taxon>
        <taxon>Pyraloidea</taxon>
        <taxon>Crambidae</taxon>
        <taxon>Crambinae</taxon>
        <taxon>Chilo</taxon>
    </lineage>
</organism>
<feature type="domain" description="MADF" evidence="3">
    <location>
        <begin position="18"/>
        <end position="112"/>
    </location>
</feature>
<dbReference type="PROSITE" id="PS51029">
    <property type="entry name" value="MADF"/>
    <property type="match status" value="1"/>
</dbReference>
<evidence type="ECO:0000256" key="1">
    <source>
        <dbReference type="PROSITE-ProRule" id="PRU00371"/>
    </source>
</evidence>
<keyword evidence="1" id="KW-0539">Nucleus</keyword>
<feature type="compositionally biased region" description="Acidic residues" evidence="2">
    <location>
        <begin position="150"/>
        <end position="172"/>
    </location>
</feature>